<evidence type="ECO:0000256" key="5">
    <source>
        <dbReference type="ARBA" id="ARBA00023136"/>
    </source>
</evidence>
<name>A0A5R9KY55_9BACT</name>
<evidence type="ECO:0000256" key="3">
    <source>
        <dbReference type="ARBA" id="ARBA00022692"/>
    </source>
</evidence>
<dbReference type="GO" id="GO:0005886">
    <property type="term" value="C:plasma membrane"/>
    <property type="evidence" value="ECO:0007669"/>
    <property type="project" value="UniProtKB-SubCell"/>
</dbReference>
<feature type="domain" description="MacB-like periplasmic core" evidence="8">
    <location>
        <begin position="20"/>
        <end position="240"/>
    </location>
</feature>
<feature type="domain" description="MacB-like periplasmic core" evidence="8">
    <location>
        <begin position="438"/>
        <end position="643"/>
    </location>
</feature>
<feature type="transmembrane region" description="Helical" evidence="6">
    <location>
        <begin position="381"/>
        <end position="402"/>
    </location>
</feature>
<evidence type="ECO:0000256" key="6">
    <source>
        <dbReference type="SAM" id="Phobius"/>
    </source>
</evidence>
<feature type="domain" description="ABC3 transporter permease C-terminal" evidence="7">
    <location>
        <begin position="291"/>
        <end position="407"/>
    </location>
</feature>
<dbReference type="Proteomes" id="UP000306402">
    <property type="component" value="Unassembled WGS sequence"/>
</dbReference>
<feature type="transmembrane region" description="Helical" evidence="6">
    <location>
        <begin position="21"/>
        <end position="42"/>
    </location>
</feature>
<feature type="transmembrane region" description="Helical" evidence="6">
    <location>
        <begin position="284"/>
        <end position="307"/>
    </location>
</feature>
<proteinExistence type="predicted"/>
<feature type="transmembrane region" description="Helical" evidence="6">
    <location>
        <begin position="336"/>
        <end position="361"/>
    </location>
</feature>
<keyword evidence="5 6" id="KW-0472">Membrane</keyword>
<gene>
    <name evidence="9" type="ORF">FEN17_16255</name>
</gene>
<feature type="transmembrane region" description="Helical" evidence="6">
    <location>
        <begin position="683"/>
        <end position="704"/>
    </location>
</feature>
<dbReference type="InterPro" id="IPR050250">
    <property type="entry name" value="Macrolide_Exporter_MacB"/>
</dbReference>
<dbReference type="EMBL" id="VCEJ01000004">
    <property type="protein sequence ID" value="TLV01015.1"/>
    <property type="molecule type" value="Genomic_DNA"/>
</dbReference>
<evidence type="ECO:0000259" key="8">
    <source>
        <dbReference type="Pfam" id="PF12704"/>
    </source>
</evidence>
<dbReference type="AlphaFoldDB" id="A0A5R9KY55"/>
<evidence type="ECO:0000259" key="7">
    <source>
        <dbReference type="Pfam" id="PF02687"/>
    </source>
</evidence>
<dbReference type="PANTHER" id="PTHR30572:SF18">
    <property type="entry name" value="ABC-TYPE MACROLIDE FAMILY EXPORT SYSTEM PERMEASE COMPONENT 2"/>
    <property type="match status" value="1"/>
</dbReference>
<protein>
    <submittedName>
        <fullName evidence="9">FtsX-like permease family protein</fullName>
    </submittedName>
</protein>
<evidence type="ECO:0000256" key="2">
    <source>
        <dbReference type="ARBA" id="ARBA00022475"/>
    </source>
</evidence>
<dbReference type="InterPro" id="IPR003838">
    <property type="entry name" value="ABC3_permease_C"/>
</dbReference>
<reference evidence="9 10" key="1">
    <citation type="submission" date="2019-05" db="EMBL/GenBank/DDBJ databases">
        <authorList>
            <person name="Qu J.-H."/>
        </authorList>
    </citation>
    <scope>NUCLEOTIDE SEQUENCE [LARGE SCALE GENOMIC DNA]</scope>
    <source>
        <strain evidence="9 10">T17</strain>
    </source>
</reference>
<organism evidence="9 10">
    <name type="scientific">Dyadobacter luticola</name>
    <dbReference type="NCBI Taxonomy" id="1979387"/>
    <lineage>
        <taxon>Bacteria</taxon>
        <taxon>Pseudomonadati</taxon>
        <taxon>Bacteroidota</taxon>
        <taxon>Cytophagia</taxon>
        <taxon>Cytophagales</taxon>
        <taxon>Spirosomataceae</taxon>
        <taxon>Dyadobacter</taxon>
    </lineage>
</organism>
<dbReference type="RefSeq" id="WP_138366387.1">
    <property type="nucleotide sequence ID" value="NZ_VCEJ01000004.1"/>
</dbReference>
<feature type="transmembrane region" description="Helical" evidence="6">
    <location>
        <begin position="735"/>
        <end position="755"/>
    </location>
</feature>
<comment type="subcellular location">
    <subcellularLocation>
        <location evidence="1">Cell membrane</location>
        <topology evidence="1">Multi-pass membrane protein</topology>
    </subcellularLocation>
</comment>
<evidence type="ECO:0000256" key="1">
    <source>
        <dbReference type="ARBA" id="ARBA00004651"/>
    </source>
</evidence>
<sequence length="803" mass="88689">MIRNYFKIAFRSLWKYKTNSFVSIAGLAIGIGCFLLLATYILHEARYDRFQEKGSRIARVNLQYQSGEGAPVHIAITPTAVAPVFSRSFQEIEKAVRLYALSGYGAVPVQYEDKLYNEKKILFADSTFFQIFSFPFVEGDPATALSQPNSVVIDQTTAQKFFGSASAIGKSVKMNEKYTLQITGVIKDVPSYSHIKFNWLGSYSTLPRSKTEAFDSANDYTYLLLRPNASLKTLQGKVDQFTKQNLEDPQNPSVKVKLELEPFERIHLYSKAGNALEAAGDYKYIYVLSGVAILILLIACINFINLVTARSAMRAREVGVRKVMGAVRMQLFRQHLLESAIITLSATFFGVLIALVCLPGLSNLTGNTLDLAVWPGYSFPLALLTMIIVVTLLSGAYPAAVLSKFEPIKVLKGPLISSSGGSALRSFLVVFQFAISMLFIIATIIANQQLYFIQHKNLGMNPDQIIVLDLNSGISTSKLAALKNELLNNSKVKSVSASYDSPVNVQGGYTISADEKPQGSGMNITAIPVEKDFVPTLGMKLVAGENFNDTDIAQATVDSFDLRVYAFILNESAVKAMGWQPTQAIGKSVNMNGRRGKIKAVAQDFHFRSLHEKIGAIAIIPEYNYFGKVMVKVSGADATEAVEVLKKSWKENFPMRPFEYHFLDSEFDEMYKAENKVSTILELFSVITVAISCLGLFALIAFIAQQRTKEIGVRKVLGASVASIVMLLSRDFMKLIFAAIILASPVAWYFMSGWLEDFAYRIQISAWVFVLAAIIAIVITLLTISFQSIKAALADPVRSLRSE</sequence>
<dbReference type="GO" id="GO:0022857">
    <property type="term" value="F:transmembrane transporter activity"/>
    <property type="evidence" value="ECO:0007669"/>
    <property type="project" value="TreeGrafter"/>
</dbReference>
<feature type="transmembrane region" description="Helical" evidence="6">
    <location>
        <begin position="423"/>
        <end position="446"/>
    </location>
</feature>
<dbReference type="Pfam" id="PF02687">
    <property type="entry name" value="FtsX"/>
    <property type="match status" value="2"/>
</dbReference>
<evidence type="ECO:0000256" key="4">
    <source>
        <dbReference type="ARBA" id="ARBA00022989"/>
    </source>
</evidence>
<keyword evidence="10" id="KW-1185">Reference proteome</keyword>
<dbReference type="Pfam" id="PF12704">
    <property type="entry name" value="MacB_PCD"/>
    <property type="match status" value="2"/>
</dbReference>
<evidence type="ECO:0000313" key="10">
    <source>
        <dbReference type="Proteomes" id="UP000306402"/>
    </source>
</evidence>
<feature type="domain" description="ABC3 transporter permease C-terminal" evidence="7">
    <location>
        <begin position="683"/>
        <end position="791"/>
    </location>
</feature>
<feature type="transmembrane region" description="Helical" evidence="6">
    <location>
        <begin position="767"/>
        <end position="789"/>
    </location>
</feature>
<dbReference type="PANTHER" id="PTHR30572">
    <property type="entry name" value="MEMBRANE COMPONENT OF TRANSPORTER-RELATED"/>
    <property type="match status" value="1"/>
</dbReference>
<comment type="caution">
    <text evidence="9">The sequence shown here is derived from an EMBL/GenBank/DDBJ whole genome shotgun (WGS) entry which is preliminary data.</text>
</comment>
<keyword evidence="3 6" id="KW-0812">Transmembrane</keyword>
<keyword evidence="2" id="KW-1003">Cell membrane</keyword>
<accession>A0A5R9KY55</accession>
<keyword evidence="4 6" id="KW-1133">Transmembrane helix</keyword>
<dbReference type="InterPro" id="IPR025857">
    <property type="entry name" value="MacB_PCD"/>
</dbReference>
<evidence type="ECO:0000313" key="9">
    <source>
        <dbReference type="EMBL" id="TLV01015.1"/>
    </source>
</evidence>
<dbReference type="PROSITE" id="PS51257">
    <property type="entry name" value="PROKAR_LIPOPROTEIN"/>
    <property type="match status" value="1"/>
</dbReference>
<dbReference type="OrthoDB" id="5933722at2"/>